<reference evidence="1" key="1">
    <citation type="journal article" date="2020" name="Stud. Mycol.">
        <title>101 Dothideomycetes genomes: a test case for predicting lifestyles and emergence of pathogens.</title>
        <authorList>
            <person name="Haridas S."/>
            <person name="Albert R."/>
            <person name="Binder M."/>
            <person name="Bloem J."/>
            <person name="Labutti K."/>
            <person name="Salamov A."/>
            <person name="Andreopoulos B."/>
            <person name="Baker S."/>
            <person name="Barry K."/>
            <person name="Bills G."/>
            <person name="Bluhm B."/>
            <person name="Cannon C."/>
            <person name="Castanera R."/>
            <person name="Culley D."/>
            <person name="Daum C."/>
            <person name="Ezra D."/>
            <person name="Gonzalez J."/>
            <person name="Henrissat B."/>
            <person name="Kuo A."/>
            <person name="Liang C."/>
            <person name="Lipzen A."/>
            <person name="Lutzoni F."/>
            <person name="Magnuson J."/>
            <person name="Mondo S."/>
            <person name="Nolan M."/>
            <person name="Ohm R."/>
            <person name="Pangilinan J."/>
            <person name="Park H.-J."/>
            <person name="Ramirez L."/>
            <person name="Alfaro M."/>
            <person name="Sun H."/>
            <person name="Tritt A."/>
            <person name="Yoshinaga Y."/>
            <person name="Zwiers L.-H."/>
            <person name="Turgeon B."/>
            <person name="Goodwin S."/>
            <person name="Spatafora J."/>
            <person name="Crous P."/>
            <person name="Grigoriev I."/>
        </authorList>
    </citation>
    <scope>NUCLEOTIDE SEQUENCE</scope>
    <source>
        <strain evidence="1">CBS 122367</strain>
    </source>
</reference>
<gene>
    <name evidence="1" type="ORF">K458DRAFT_395681</name>
</gene>
<proteinExistence type="predicted"/>
<evidence type="ECO:0000313" key="1">
    <source>
        <dbReference type="EMBL" id="KAF2677760.1"/>
    </source>
</evidence>
<evidence type="ECO:0000313" key="2">
    <source>
        <dbReference type="Proteomes" id="UP000799291"/>
    </source>
</evidence>
<dbReference type="Proteomes" id="UP000799291">
    <property type="component" value="Unassembled WGS sequence"/>
</dbReference>
<sequence length="173" mass="18328">MTKCANVLERVRGIVNELVGLNADDYLGLEGASAASGGAHIENADGASGAEYFETADKASLAEHSRSANEASVAAHSENTAVASRDGTNWFRSIAEFIVQHGHSGAYDIGVTCVLRDVEDAPEGIEEMVTFSANSEFNPFIVHVQIRIPFKNGNTVASFETGVLVRAVQGTRT</sequence>
<keyword evidence="2" id="KW-1185">Reference proteome</keyword>
<dbReference type="EMBL" id="MU005619">
    <property type="protein sequence ID" value="KAF2677760.1"/>
    <property type="molecule type" value="Genomic_DNA"/>
</dbReference>
<protein>
    <submittedName>
        <fullName evidence="1">Uncharacterized protein</fullName>
    </submittedName>
</protein>
<dbReference type="AlphaFoldDB" id="A0A6G1IIE9"/>
<accession>A0A6G1IIE9</accession>
<name>A0A6G1IIE9_9PLEO</name>
<organism evidence="1 2">
    <name type="scientific">Lentithecium fluviatile CBS 122367</name>
    <dbReference type="NCBI Taxonomy" id="1168545"/>
    <lineage>
        <taxon>Eukaryota</taxon>
        <taxon>Fungi</taxon>
        <taxon>Dikarya</taxon>
        <taxon>Ascomycota</taxon>
        <taxon>Pezizomycotina</taxon>
        <taxon>Dothideomycetes</taxon>
        <taxon>Pleosporomycetidae</taxon>
        <taxon>Pleosporales</taxon>
        <taxon>Massarineae</taxon>
        <taxon>Lentitheciaceae</taxon>
        <taxon>Lentithecium</taxon>
    </lineage>
</organism>